<name>A0A0G0VWQ4_9BACT</name>
<comment type="caution">
    <text evidence="2">The sequence shown here is derived from an EMBL/GenBank/DDBJ whole genome shotgun (WGS) entry which is preliminary data.</text>
</comment>
<feature type="region of interest" description="Disordered" evidence="1">
    <location>
        <begin position="35"/>
        <end position="73"/>
    </location>
</feature>
<organism evidence="2 3">
    <name type="scientific">Candidatus Nomurabacteria bacterium GW2011_GWA2_41_25</name>
    <dbReference type="NCBI Taxonomy" id="1618736"/>
    <lineage>
        <taxon>Bacteria</taxon>
        <taxon>Candidatus Nomuraibacteriota</taxon>
    </lineage>
</organism>
<evidence type="ECO:0000313" key="2">
    <source>
        <dbReference type="EMBL" id="KKS05199.1"/>
    </source>
</evidence>
<reference evidence="2 3" key="1">
    <citation type="journal article" date="2015" name="Nature">
        <title>rRNA introns, odd ribosomes, and small enigmatic genomes across a large radiation of phyla.</title>
        <authorList>
            <person name="Brown C.T."/>
            <person name="Hug L.A."/>
            <person name="Thomas B.C."/>
            <person name="Sharon I."/>
            <person name="Castelle C.J."/>
            <person name="Singh A."/>
            <person name="Wilkins M.J."/>
            <person name="Williams K.H."/>
            <person name="Banfield J.F."/>
        </authorList>
    </citation>
    <scope>NUCLEOTIDE SEQUENCE [LARGE SCALE GENOMIC DNA]</scope>
</reference>
<sequence length="73" mass="8598">MKIEKPKNLNNSGYQGSGFKYLPEEWEEEMKKLMTQGKNETQARTELTHMEEVVRARQKADQEDRSERIDIPA</sequence>
<accession>A0A0G0VWQ4</accession>
<dbReference type="AlphaFoldDB" id="A0A0G0VWQ4"/>
<proteinExistence type="predicted"/>
<dbReference type="EMBL" id="LCBE01000001">
    <property type="protein sequence ID" value="KKS05199.1"/>
    <property type="molecule type" value="Genomic_DNA"/>
</dbReference>
<protein>
    <submittedName>
        <fullName evidence="2">Uncharacterized protein</fullName>
    </submittedName>
</protein>
<feature type="compositionally biased region" description="Basic and acidic residues" evidence="1">
    <location>
        <begin position="41"/>
        <end position="73"/>
    </location>
</feature>
<evidence type="ECO:0000313" key="3">
    <source>
        <dbReference type="Proteomes" id="UP000034236"/>
    </source>
</evidence>
<evidence type="ECO:0000256" key="1">
    <source>
        <dbReference type="SAM" id="MobiDB-lite"/>
    </source>
</evidence>
<dbReference type="Proteomes" id="UP000034236">
    <property type="component" value="Unassembled WGS sequence"/>
</dbReference>
<gene>
    <name evidence="2" type="ORF">UU58_C0001G0059</name>
</gene>